<dbReference type="EMBL" id="JBAWKB010000005">
    <property type="protein sequence ID" value="MFH6772952.1"/>
    <property type="molecule type" value="Genomic_DNA"/>
</dbReference>
<keyword evidence="4" id="KW-1185">Reference proteome</keyword>
<comment type="caution">
    <text evidence="3">The sequence shown here is derived from an EMBL/GenBank/DDBJ whole genome shotgun (WGS) entry which is preliminary data.</text>
</comment>
<dbReference type="PANTHER" id="PTHR43751">
    <property type="entry name" value="SULFATASE"/>
    <property type="match status" value="1"/>
</dbReference>
<gene>
    <name evidence="3" type="ORF">V8G58_13495</name>
</gene>
<dbReference type="CDD" id="cd16027">
    <property type="entry name" value="SGSH"/>
    <property type="match status" value="1"/>
</dbReference>
<dbReference type="InterPro" id="IPR052701">
    <property type="entry name" value="GAG_Ulvan_Degrading_Sulfatases"/>
</dbReference>
<dbReference type="SUPFAM" id="SSF53649">
    <property type="entry name" value="Alkaline phosphatase-like"/>
    <property type="match status" value="1"/>
</dbReference>
<evidence type="ECO:0000313" key="4">
    <source>
        <dbReference type="Proteomes" id="UP001610100"/>
    </source>
</evidence>
<evidence type="ECO:0000259" key="2">
    <source>
        <dbReference type="Pfam" id="PF00884"/>
    </source>
</evidence>
<dbReference type="PROSITE" id="PS51257">
    <property type="entry name" value="PROKAR_LIPOPROTEIN"/>
    <property type="match status" value="1"/>
</dbReference>
<protein>
    <submittedName>
        <fullName evidence="3">Sulfatase</fullName>
    </submittedName>
</protein>
<dbReference type="PANTHER" id="PTHR43751:SF1">
    <property type="entry name" value="SULFATASE ATSG-RELATED"/>
    <property type="match status" value="1"/>
</dbReference>
<feature type="chain" id="PRO_5046088319" evidence="1">
    <location>
        <begin position="23"/>
        <end position="529"/>
    </location>
</feature>
<feature type="signal peptide" evidence="1">
    <location>
        <begin position="1"/>
        <end position="22"/>
    </location>
</feature>
<accession>A0ABW7N3Y9</accession>
<dbReference type="Gene3D" id="3.40.720.10">
    <property type="entry name" value="Alkaline Phosphatase, subunit A"/>
    <property type="match status" value="1"/>
</dbReference>
<dbReference type="Pfam" id="PF00884">
    <property type="entry name" value="Sulfatase"/>
    <property type="match status" value="1"/>
</dbReference>
<evidence type="ECO:0000256" key="1">
    <source>
        <dbReference type="SAM" id="SignalP"/>
    </source>
</evidence>
<sequence>MKKSKIYFTVLCLALGSGILFACQSKESEPTKKPNILFCLADDATWKHMSAYGTDWIETPAFDYIAAHGLLFNNAYTPNAKCGPSRSIILTGRNTWQLEEAANHLAYFPTKFKTYPEALYEKGYHVGYTGKGWAPGTSLNKDGSKRELLVKAFNKIKTEPPTTGISNVDYVENFKSFLDEKKTDEPFCFWYGGHEPHRKYEYGTGVKLGNKKLSQLDSVFPYWPQSEVVKNDVLDYAFELEYFDKQLGEMLNILRERGELDNTIIVVTSDNGMPFPRVKGLSYEHSNHLPLAIMWKNGIKNPGRKIEDYVSFVDFAATFIDLAGYDAKTLGMHPIQGNSLKPFFDSDKEDVIKAEKDYVLLGQERHDVGRPNDVGYPVRGIVKDGFLYVINYKNDRWPAGNPETGYTNTDGSPTKTEILNLNRSGENHRYWEWNFGKHPPEELYQISKDENCLNNLAENKEYQSLKADLKNLLISELKSQKDPRQFGNGDVFDNYPPDRNAHFYERYMNGEDVKAGWINASDFEKRKEH</sequence>
<reference evidence="3 4" key="1">
    <citation type="submission" date="2024-02" db="EMBL/GenBank/DDBJ databases">
        <title>A Gaetbulibacter species isolated from tidal flats and genomic insights of their niches.</title>
        <authorList>
            <person name="Ye Y."/>
        </authorList>
    </citation>
    <scope>NUCLEOTIDE SEQUENCE [LARGE SCALE GENOMIC DNA]</scope>
    <source>
        <strain evidence="3 4">KYW382</strain>
    </source>
</reference>
<evidence type="ECO:0000313" key="3">
    <source>
        <dbReference type="EMBL" id="MFH6772952.1"/>
    </source>
</evidence>
<feature type="domain" description="Sulfatase N-terminal" evidence="2">
    <location>
        <begin position="34"/>
        <end position="325"/>
    </location>
</feature>
<proteinExistence type="predicted"/>
<dbReference type="InterPro" id="IPR017850">
    <property type="entry name" value="Alkaline_phosphatase_core_sf"/>
</dbReference>
<keyword evidence="1" id="KW-0732">Signal</keyword>
<dbReference type="InterPro" id="IPR000917">
    <property type="entry name" value="Sulfatase_N"/>
</dbReference>
<name>A0ABW7N3Y9_9FLAO</name>
<organism evidence="3 4">
    <name type="scientific">Gaetbulibacter aestuarii</name>
    <dbReference type="NCBI Taxonomy" id="1502358"/>
    <lineage>
        <taxon>Bacteria</taxon>
        <taxon>Pseudomonadati</taxon>
        <taxon>Bacteroidota</taxon>
        <taxon>Flavobacteriia</taxon>
        <taxon>Flavobacteriales</taxon>
        <taxon>Flavobacteriaceae</taxon>
        <taxon>Gaetbulibacter</taxon>
    </lineage>
</organism>
<dbReference type="RefSeq" id="WP_344742004.1">
    <property type="nucleotide sequence ID" value="NZ_BAABAY010000007.1"/>
</dbReference>
<dbReference type="Proteomes" id="UP001610100">
    <property type="component" value="Unassembled WGS sequence"/>
</dbReference>